<proteinExistence type="predicted"/>
<feature type="region of interest" description="Disordered" evidence="1">
    <location>
        <begin position="53"/>
        <end position="74"/>
    </location>
</feature>
<accession>A0A4Z2FND4</accession>
<gene>
    <name evidence="2" type="ORF">EYF80_047477</name>
</gene>
<sequence length="120" mass="13854">MAFIKRSWKWDLNPRHGSYPETSLRGGEALGGVHFPKSHHPVPLNCVVKMRRHKHVSTDGQQKSATDRKSEYRQETRIKRTVKKNLEVWVRNRPAGGEEERKGTVETDARPILESEILDT</sequence>
<evidence type="ECO:0000256" key="1">
    <source>
        <dbReference type="SAM" id="MobiDB-lite"/>
    </source>
</evidence>
<feature type="region of interest" description="Disordered" evidence="1">
    <location>
        <begin position="93"/>
        <end position="120"/>
    </location>
</feature>
<organism evidence="2 3">
    <name type="scientific">Liparis tanakae</name>
    <name type="common">Tanaka's snailfish</name>
    <dbReference type="NCBI Taxonomy" id="230148"/>
    <lineage>
        <taxon>Eukaryota</taxon>
        <taxon>Metazoa</taxon>
        <taxon>Chordata</taxon>
        <taxon>Craniata</taxon>
        <taxon>Vertebrata</taxon>
        <taxon>Euteleostomi</taxon>
        <taxon>Actinopterygii</taxon>
        <taxon>Neopterygii</taxon>
        <taxon>Teleostei</taxon>
        <taxon>Neoteleostei</taxon>
        <taxon>Acanthomorphata</taxon>
        <taxon>Eupercaria</taxon>
        <taxon>Perciformes</taxon>
        <taxon>Cottioidei</taxon>
        <taxon>Cottales</taxon>
        <taxon>Liparidae</taxon>
        <taxon>Liparis</taxon>
    </lineage>
</organism>
<dbReference type="EMBL" id="SRLO01001042">
    <property type="protein sequence ID" value="TNN42360.1"/>
    <property type="molecule type" value="Genomic_DNA"/>
</dbReference>
<dbReference type="AlphaFoldDB" id="A0A4Z2FND4"/>
<protein>
    <submittedName>
        <fullName evidence="2">Uncharacterized protein</fullName>
    </submittedName>
</protein>
<feature type="compositionally biased region" description="Basic and acidic residues" evidence="1">
    <location>
        <begin position="65"/>
        <end position="74"/>
    </location>
</feature>
<evidence type="ECO:0000313" key="3">
    <source>
        <dbReference type="Proteomes" id="UP000314294"/>
    </source>
</evidence>
<dbReference type="Proteomes" id="UP000314294">
    <property type="component" value="Unassembled WGS sequence"/>
</dbReference>
<keyword evidence="3" id="KW-1185">Reference proteome</keyword>
<reference evidence="2 3" key="1">
    <citation type="submission" date="2019-03" db="EMBL/GenBank/DDBJ databases">
        <title>First draft genome of Liparis tanakae, snailfish: a comprehensive survey of snailfish specific genes.</title>
        <authorList>
            <person name="Kim W."/>
            <person name="Song I."/>
            <person name="Jeong J.-H."/>
            <person name="Kim D."/>
            <person name="Kim S."/>
            <person name="Ryu S."/>
            <person name="Song J.Y."/>
            <person name="Lee S.K."/>
        </authorList>
    </citation>
    <scope>NUCLEOTIDE SEQUENCE [LARGE SCALE GENOMIC DNA]</scope>
    <source>
        <tissue evidence="2">Muscle</tissue>
    </source>
</reference>
<evidence type="ECO:0000313" key="2">
    <source>
        <dbReference type="EMBL" id="TNN42360.1"/>
    </source>
</evidence>
<name>A0A4Z2FND4_9TELE</name>
<comment type="caution">
    <text evidence="2">The sequence shown here is derived from an EMBL/GenBank/DDBJ whole genome shotgun (WGS) entry which is preliminary data.</text>
</comment>
<feature type="compositionally biased region" description="Basic and acidic residues" evidence="1">
    <location>
        <begin position="96"/>
        <end position="113"/>
    </location>
</feature>